<evidence type="ECO:0000313" key="2">
    <source>
        <dbReference type="EMBL" id="SPC48803.1"/>
    </source>
</evidence>
<keyword evidence="2" id="KW-0614">Plasmid</keyword>
<feature type="region of interest" description="Disordered" evidence="1">
    <location>
        <begin position="1"/>
        <end position="42"/>
    </location>
</feature>
<geneLocation type="plasmid" evidence="2">
    <name>I</name>
</geneLocation>
<sequence>MREPDTDFDHTSIEKELIRDFGGTPRESFGADGTIGDEPTEVRLAREETRFRLNKDTHETLVQQDGTYIFDDLLDDKPPRQFEATEVEDELGDDWHSDRGYMHQFVSVDDFF</sequence>
<proteinExistence type="predicted"/>
<organism evidence="2">
    <name type="scientific">Haloquadratum walsbyi</name>
    <dbReference type="NCBI Taxonomy" id="293091"/>
    <lineage>
        <taxon>Archaea</taxon>
        <taxon>Methanobacteriati</taxon>
        <taxon>Methanobacteriota</taxon>
        <taxon>Stenosarchaea group</taxon>
        <taxon>Halobacteria</taxon>
        <taxon>Halobacteriales</taxon>
        <taxon>Haloferacaceae</taxon>
        <taxon>Haloquadratum</taxon>
    </lineage>
</organism>
<evidence type="ECO:0000256" key="1">
    <source>
        <dbReference type="SAM" id="MobiDB-lite"/>
    </source>
</evidence>
<gene>
    <name evidence="2" type="ORF">BAJOO9_006</name>
</gene>
<reference evidence="2" key="1">
    <citation type="submission" date="2018-01" db="EMBL/GenBank/DDBJ databases">
        <authorList>
            <person name="Dyall-Smith M."/>
        </authorList>
    </citation>
    <scope>NUCLEOTIDE SEQUENCE [LARGE SCALE GENOMIC DNA]</scope>
    <source>
        <strain evidence="2">Bajool9</strain>
    </source>
</reference>
<feature type="compositionally biased region" description="Basic and acidic residues" evidence="1">
    <location>
        <begin position="1"/>
        <end position="19"/>
    </location>
</feature>
<protein>
    <submittedName>
        <fullName evidence="2">Uncharacterized protein R7</fullName>
    </submittedName>
</protein>
<dbReference type="RefSeq" id="WP_159373873.1">
    <property type="nucleotide sequence ID" value="NZ_LT984491.1"/>
</dbReference>
<dbReference type="AlphaFoldDB" id="A0A445MQH0"/>
<name>A0A445MQH0_9EURY</name>
<accession>A0A445MQH0</accession>
<dbReference type="EMBL" id="LT984491">
    <property type="protein sequence ID" value="SPC48803.1"/>
    <property type="molecule type" value="Genomic_DNA"/>
</dbReference>